<dbReference type="InterPro" id="IPR036390">
    <property type="entry name" value="WH_DNA-bd_sf"/>
</dbReference>
<dbReference type="GO" id="GO:0003700">
    <property type="term" value="F:DNA-binding transcription factor activity"/>
    <property type="evidence" value="ECO:0007669"/>
    <property type="project" value="InterPro"/>
</dbReference>
<proteinExistence type="predicted"/>
<dbReference type="EMBL" id="LS483468">
    <property type="protein sequence ID" value="SQI28432.1"/>
    <property type="molecule type" value="Genomic_DNA"/>
</dbReference>
<dbReference type="InterPro" id="IPR039422">
    <property type="entry name" value="MarR/SlyA-like"/>
</dbReference>
<evidence type="ECO:0000313" key="2">
    <source>
        <dbReference type="EMBL" id="SQI28432.1"/>
    </source>
</evidence>
<dbReference type="GO" id="GO:0006950">
    <property type="term" value="P:response to stress"/>
    <property type="evidence" value="ECO:0007669"/>
    <property type="project" value="TreeGrafter"/>
</dbReference>
<evidence type="ECO:0000259" key="1">
    <source>
        <dbReference type="SMART" id="SM00347"/>
    </source>
</evidence>
<dbReference type="Pfam" id="PF01047">
    <property type="entry name" value="MarR"/>
    <property type="match status" value="1"/>
</dbReference>
<dbReference type="AlphaFoldDB" id="A0A2X4U2F7"/>
<keyword evidence="3" id="KW-1185">Reference proteome</keyword>
<dbReference type="Proteomes" id="UP000249091">
    <property type="component" value="Chromosome 1"/>
</dbReference>
<dbReference type="KEGG" id="rcr:NCTC10994_00176"/>
<reference evidence="2 3" key="1">
    <citation type="submission" date="2018-06" db="EMBL/GenBank/DDBJ databases">
        <authorList>
            <consortium name="Pathogen Informatics"/>
            <person name="Doyle S."/>
        </authorList>
    </citation>
    <scope>NUCLEOTIDE SEQUENCE [LARGE SCALE GENOMIC DNA]</scope>
    <source>
        <strain evidence="2 3">NCTC10994</strain>
    </source>
</reference>
<dbReference type="SUPFAM" id="SSF46785">
    <property type="entry name" value="Winged helix' DNA-binding domain"/>
    <property type="match status" value="1"/>
</dbReference>
<feature type="domain" description="HTH marR-type" evidence="1">
    <location>
        <begin position="34"/>
        <end position="136"/>
    </location>
</feature>
<dbReference type="Gene3D" id="1.10.10.10">
    <property type="entry name" value="Winged helix-like DNA-binding domain superfamily/Winged helix DNA-binding domain"/>
    <property type="match status" value="1"/>
</dbReference>
<dbReference type="InterPro" id="IPR000835">
    <property type="entry name" value="HTH_MarR-typ"/>
</dbReference>
<accession>A0A2X4U2F7</accession>
<protein>
    <submittedName>
        <fullName evidence="2">MarR family transcriptional regulator</fullName>
    </submittedName>
</protein>
<gene>
    <name evidence="2" type="ORF">NCTC10994_00176</name>
</gene>
<organism evidence="2 3">
    <name type="scientific">Rhodococcus coprophilus</name>
    <dbReference type="NCBI Taxonomy" id="38310"/>
    <lineage>
        <taxon>Bacteria</taxon>
        <taxon>Bacillati</taxon>
        <taxon>Actinomycetota</taxon>
        <taxon>Actinomycetes</taxon>
        <taxon>Mycobacteriales</taxon>
        <taxon>Nocardiaceae</taxon>
        <taxon>Rhodococcus</taxon>
    </lineage>
</organism>
<evidence type="ECO:0000313" key="3">
    <source>
        <dbReference type="Proteomes" id="UP000249091"/>
    </source>
</evidence>
<sequence length="161" mass="17731">MNSENPRWLDADQQEAWRVLVAVITRLPAALDTQMQRDADMTHFEYFVLAVLSEAPERRLGLSTLATEANASLSRLSHVVTRLGKRGWVRREPIPGSRGSYAVLTDAGYAKVVEAAPAHVETVQRLVFDGLDEHRVRDLARIGSVLVEQIDKGIASGTGKA</sequence>
<dbReference type="PANTHER" id="PTHR33164:SF99">
    <property type="entry name" value="MARR FAMILY REGULATORY PROTEIN"/>
    <property type="match status" value="1"/>
</dbReference>
<name>A0A2X4U2F7_9NOCA</name>
<dbReference type="SMART" id="SM00347">
    <property type="entry name" value="HTH_MARR"/>
    <property type="match status" value="1"/>
</dbReference>
<dbReference type="STRING" id="1219011.GCA_001895045_00977"/>
<dbReference type="PANTHER" id="PTHR33164">
    <property type="entry name" value="TRANSCRIPTIONAL REGULATOR, MARR FAMILY"/>
    <property type="match status" value="1"/>
</dbReference>
<dbReference type="InterPro" id="IPR036388">
    <property type="entry name" value="WH-like_DNA-bd_sf"/>
</dbReference>
<dbReference type="RefSeq" id="WP_072699000.1">
    <property type="nucleotide sequence ID" value="NZ_JAFBBL010000001.1"/>
</dbReference>